<name>A0A2H3ECS2_ARMGA</name>
<keyword evidence="3" id="KW-1185">Reference proteome</keyword>
<evidence type="ECO:0000313" key="3">
    <source>
        <dbReference type="Proteomes" id="UP000217790"/>
    </source>
</evidence>
<feature type="compositionally biased region" description="Acidic residues" evidence="1">
    <location>
        <begin position="150"/>
        <end position="165"/>
    </location>
</feature>
<dbReference type="CDD" id="cd22852">
    <property type="entry name" value="SMN_C"/>
    <property type="match status" value="1"/>
</dbReference>
<organism evidence="2 3">
    <name type="scientific">Armillaria gallica</name>
    <name type="common">Bulbous honey fungus</name>
    <name type="synonym">Armillaria bulbosa</name>
    <dbReference type="NCBI Taxonomy" id="47427"/>
    <lineage>
        <taxon>Eukaryota</taxon>
        <taxon>Fungi</taxon>
        <taxon>Dikarya</taxon>
        <taxon>Basidiomycota</taxon>
        <taxon>Agaricomycotina</taxon>
        <taxon>Agaricomycetes</taxon>
        <taxon>Agaricomycetidae</taxon>
        <taxon>Agaricales</taxon>
        <taxon>Marasmiineae</taxon>
        <taxon>Physalacriaceae</taxon>
        <taxon>Armillaria</taxon>
    </lineage>
</organism>
<reference evidence="3" key="1">
    <citation type="journal article" date="2017" name="Nat. Ecol. Evol.">
        <title>Genome expansion and lineage-specific genetic innovations in the forest pathogenic fungi Armillaria.</title>
        <authorList>
            <person name="Sipos G."/>
            <person name="Prasanna A.N."/>
            <person name="Walter M.C."/>
            <person name="O'Connor E."/>
            <person name="Balint B."/>
            <person name="Krizsan K."/>
            <person name="Kiss B."/>
            <person name="Hess J."/>
            <person name="Varga T."/>
            <person name="Slot J."/>
            <person name="Riley R."/>
            <person name="Boka B."/>
            <person name="Rigling D."/>
            <person name="Barry K."/>
            <person name="Lee J."/>
            <person name="Mihaltcheva S."/>
            <person name="LaButti K."/>
            <person name="Lipzen A."/>
            <person name="Waldron R."/>
            <person name="Moloney N.M."/>
            <person name="Sperisen C."/>
            <person name="Kredics L."/>
            <person name="Vagvoelgyi C."/>
            <person name="Patrignani A."/>
            <person name="Fitzpatrick D."/>
            <person name="Nagy I."/>
            <person name="Doyle S."/>
            <person name="Anderson J.B."/>
            <person name="Grigoriev I.V."/>
            <person name="Gueldener U."/>
            <person name="Muensterkoetter M."/>
            <person name="Nagy L.G."/>
        </authorList>
    </citation>
    <scope>NUCLEOTIDE SEQUENCE [LARGE SCALE GENOMIC DNA]</scope>
    <source>
        <strain evidence="3">Ar21-2</strain>
    </source>
</reference>
<dbReference type="Proteomes" id="UP000217790">
    <property type="component" value="Unassembled WGS sequence"/>
</dbReference>
<proteinExistence type="predicted"/>
<dbReference type="OrthoDB" id="197400at2759"/>
<feature type="region of interest" description="Disordered" evidence="1">
    <location>
        <begin position="146"/>
        <end position="172"/>
    </location>
</feature>
<dbReference type="EMBL" id="KZ293649">
    <property type="protein sequence ID" value="PBK97346.1"/>
    <property type="molecule type" value="Genomic_DNA"/>
</dbReference>
<protein>
    <recommendedName>
        <fullName evidence="4">Survival motor neuron Tudor domain-containing protein</fullName>
    </recommendedName>
</protein>
<dbReference type="InParanoid" id="A0A2H3ECS2"/>
<feature type="compositionally biased region" description="Basic residues" evidence="1">
    <location>
        <begin position="24"/>
        <end position="41"/>
    </location>
</feature>
<dbReference type="STRING" id="47427.A0A2H3ECS2"/>
<evidence type="ECO:0000256" key="1">
    <source>
        <dbReference type="SAM" id="MobiDB-lite"/>
    </source>
</evidence>
<feature type="region of interest" description="Disordered" evidence="1">
    <location>
        <begin position="1"/>
        <end position="49"/>
    </location>
</feature>
<gene>
    <name evidence="2" type="ORF">ARMGADRAFT_1009382</name>
</gene>
<dbReference type="AlphaFoldDB" id="A0A2H3ECS2"/>
<accession>A0A2H3ECS2</accession>
<dbReference type="InterPro" id="IPR047313">
    <property type="entry name" value="SMN_C"/>
</dbReference>
<feature type="compositionally biased region" description="Basic and acidic residues" evidence="1">
    <location>
        <begin position="71"/>
        <end position="101"/>
    </location>
</feature>
<evidence type="ECO:0000313" key="2">
    <source>
        <dbReference type="EMBL" id="PBK97346.1"/>
    </source>
</evidence>
<dbReference type="OMA" id="AMTAMYW"/>
<evidence type="ECO:0008006" key="4">
    <source>
        <dbReference type="Google" id="ProtNLM"/>
    </source>
</evidence>
<feature type="region of interest" description="Disordered" evidence="1">
    <location>
        <begin position="71"/>
        <end position="122"/>
    </location>
</feature>
<sequence length="172" mass="19762">MRPIVSYEDIASTPASHDSQAPPAKKRKTNHHKRNQRSRNRGSHEEEELTYDEIWDDSALIDAWAAANEEYAAHHGEDKSWKDEFPDDRADVEPTPKDSQLKSDLPSVGPSESHDPTVSQDEAFQRAMSAMYWAGYWTAVYHHKRRLQEEEAEEGGEEEEVEVEENLVSTQR</sequence>